<dbReference type="AlphaFoldDB" id="A0A2H3DS32"/>
<protein>
    <submittedName>
        <fullName evidence="2">Uncharacterized protein</fullName>
    </submittedName>
</protein>
<evidence type="ECO:0000256" key="1">
    <source>
        <dbReference type="SAM" id="SignalP"/>
    </source>
</evidence>
<proteinExistence type="predicted"/>
<accession>A0A2H3DS32</accession>
<evidence type="ECO:0000313" key="2">
    <source>
        <dbReference type="EMBL" id="PBK90246.1"/>
    </source>
</evidence>
<feature type="signal peptide" evidence="1">
    <location>
        <begin position="1"/>
        <end position="20"/>
    </location>
</feature>
<gene>
    <name evidence="2" type="ORF">ARMGADRAFT_1032788</name>
</gene>
<evidence type="ECO:0000313" key="3">
    <source>
        <dbReference type="Proteomes" id="UP000217790"/>
    </source>
</evidence>
<dbReference type="Proteomes" id="UP000217790">
    <property type="component" value="Unassembled WGS sequence"/>
</dbReference>
<keyword evidence="3" id="KW-1185">Reference proteome</keyword>
<organism evidence="2 3">
    <name type="scientific">Armillaria gallica</name>
    <name type="common">Bulbous honey fungus</name>
    <name type="synonym">Armillaria bulbosa</name>
    <dbReference type="NCBI Taxonomy" id="47427"/>
    <lineage>
        <taxon>Eukaryota</taxon>
        <taxon>Fungi</taxon>
        <taxon>Dikarya</taxon>
        <taxon>Basidiomycota</taxon>
        <taxon>Agaricomycotina</taxon>
        <taxon>Agaricomycetes</taxon>
        <taxon>Agaricomycetidae</taxon>
        <taxon>Agaricales</taxon>
        <taxon>Marasmiineae</taxon>
        <taxon>Physalacriaceae</taxon>
        <taxon>Armillaria</taxon>
    </lineage>
</organism>
<name>A0A2H3DS32_ARMGA</name>
<feature type="chain" id="PRO_5013863941" evidence="1">
    <location>
        <begin position="21"/>
        <end position="147"/>
    </location>
</feature>
<dbReference type="InParanoid" id="A0A2H3DS32"/>
<reference evidence="3" key="1">
    <citation type="journal article" date="2017" name="Nat. Ecol. Evol.">
        <title>Genome expansion and lineage-specific genetic innovations in the forest pathogenic fungi Armillaria.</title>
        <authorList>
            <person name="Sipos G."/>
            <person name="Prasanna A.N."/>
            <person name="Walter M.C."/>
            <person name="O'Connor E."/>
            <person name="Balint B."/>
            <person name="Krizsan K."/>
            <person name="Kiss B."/>
            <person name="Hess J."/>
            <person name="Varga T."/>
            <person name="Slot J."/>
            <person name="Riley R."/>
            <person name="Boka B."/>
            <person name="Rigling D."/>
            <person name="Barry K."/>
            <person name="Lee J."/>
            <person name="Mihaltcheva S."/>
            <person name="LaButti K."/>
            <person name="Lipzen A."/>
            <person name="Waldron R."/>
            <person name="Moloney N.M."/>
            <person name="Sperisen C."/>
            <person name="Kredics L."/>
            <person name="Vagvoelgyi C."/>
            <person name="Patrignani A."/>
            <person name="Fitzpatrick D."/>
            <person name="Nagy I."/>
            <person name="Doyle S."/>
            <person name="Anderson J.B."/>
            <person name="Grigoriev I.V."/>
            <person name="Gueldener U."/>
            <person name="Muensterkoetter M."/>
            <person name="Nagy L.G."/>
        </authorList>
    </citation>
    <scope>NUCLEOTIDE SEQUENCE [LARGE SCALE GENOMIC DNA]</scope>
    <source>
        <strain evidence="3">Ar21-2</strain>
    </source>
</reference>
<sequence length="147" mass="15939">MLALVMLLFLHGELTPKVSAAVAVVVGLGMLAGVLAGVHAGDGGGAQQYRTSGLIRRFTRWTLEIEVESLAIRPSLASHLYDITNMMKPTLEDIGSVLLINKIRLSHSKEKGMNTAQAREIPGIYLSLITANFKVQFKLTARVRVIA</sequence>
<keyword evidence="1" id="KW-0732">Signal</keyword>
<dbReference type="EMBL" id="KZ293666">
    <property type="protein sequence ID" value="PBK90246.1"/>
    <property type="molecule type" value="Genomic_DNA"/>
</dbReference>